<dbReference type="AlphaFoldDB" id="A0A7J5TYY1"/>
<gene>
    <name evidence="1" type="ORF">F5984_13850</name>
</gene>
<dbReference type="Proteomes" id="UP000488299">
    <property type="component" value="Unassembled WGS sequence"/>
</dbReference>
<name>A0A7J5TYY1_9BACT</name>
<sequence length="82" mass="9780">MRYLNDIPHPHFRIGLYAWNNKYILKIEVGLLEQTYKISETDVLDPEQLPNLVDEAFLETVARRFAEMDADWRATAERHEFD</sequence>
<dbReference type="RefSeq" id="WP_152124848.1">
    <property type="nucleotide sequence ID" value="NZ_WELI01000005.1"/>
</dbReference>
<comment type="caution">
    <text evidence="1">The sequence shown here is derived from an EMBL/GenBank/DDBJ whole genome shotgun (WGS) entry which is preliminary data.</text>
</comment>
<evidence type="ECO:0000313" key="2">
    <source>
        <dbReference type="Proteomes" id="UP000488299"/>
    </source>
</evidence>
<proteinExistence type="predicted"/>
<reference evidence="1 2" key="1">
    <citation type="submission" date="2019-10" db="EMBL/GenBank/DDBJ databases">
        <title>Rudanella paleaurantiibacter sp. nov., isolated from sludge.</title>
        <authorList>
            <person name="Xu S.Q."/>
        </authorList>
    </citation>
    <scope>NUCLEOTIDE SEQUENCE [LARGE SCALE GENOMIC DNA]</scope>
    <source>
        <strain evidence="1 2">HX-22-17</strain>
    </source>
</reference>
<evidence type="ECO:0000313" key="1">
    <source>
        <dbReference type="EMBL" id="KAB7730251.1"/>
    </source>
</evidence>
<keyword evidence="2" id="KW-1185">Reference proteome</keyword>
<accession>A0A7J5TYY1</accession>
<organism evidence="1 2">
    <name type="scientific">Rudanella paleaurantiibacter</name>
    <dbReference type="NCBI Taxonomy" id="2614655"/>
    <lineage>
        <taxon>Bacteria</taxon>
        <taxon>Pseudomonadati</taxon>
        <taxon>Bacteroidota</taxon>
        <taxon>Cytophagia</taxon>
        <taxon>Cytophagales</taxon>
        <taxon>Cytophagaceae</taxon>
        <taxon>Rudanella</taxon>
    </lineage>
</organism>
<dbReference type="EMBL" id="WELI01000005">
    <property type="protein sequence ID" value="KAB7730251.1"/>
    <property type="molecule type" value="Genomic_DNA"/>
</dbReference>
<protein>
    <submittedName>
        <fullName evidence="1">Uncharacterized protein</fullName>
    </submittedName>
</protein>